<dbReference type="GO" id="GO:0016791">
    <property type="term" value="F:phosphatase activity"/>
    <property type="evidence" value="ECO:0007669"/>
    <property type="project" value="UniProtKB-ARBA"/>
</dbReference>
<dbReference type="Pfam" id="PF08282">
    <property type="entry name" value="Hydrolase_3"/>
    <property type="match status" value="1"/>
</dbReference>
<dbReference type="GO" id="GO:0000287">
    <property type="term" value="F:magnesium ion binding"/>
    <property type="evidence" value="ECO:0007669"/>
    <property type="project" value="TreeGrafter"/>
</dbReference>
<dbReference type="Gene3D" id="3.40.50.1000">
    <property type="entry name" value="HAD superfamily/HAD-like"/>
    <property type="match status" value="1"/>
</dbReference>
<dbReference type="GO" id="GO:0005829">
    <property type="term" value="C:cytosol"/>
    <property type="evidence" value="ECO:0007669"/>
    <property type="project" value="TreeGrafter"/>
</dbReference>
<dbReference type="InterPro" id="IPR006379">
    <property type="entry name" value="HAD-SF_hydro_IIB"/>
</dbReference>
<dbReference type="NCBIfam" id="TIGR01484">
    <property type="entry name" value="HAD-SF-IIB"/>
    <property type="match status" value="1"/>
</dbReference>
<evidence type="ECO:0000313" key="1">
    <source>
        <dbReference type="EMBL" id="GFZ27145.1"/>
    </source>
</evidence>
<dbReference type="PANTHER" id="PTHR10000">
    <property type="entry name" value="PHOSPHOSERINE PHOSPHATASE"/>
    <property type="match status" value="1"/>
</dbReference>
<dbReference type="AlphaFoldDB" id="A0A916QKF6"/>
<sequence length="271" mass="30161">MAIKMLALDLDGTLLTSQRVIDPETAKYLAQVAKTGVKVVLTSGRPLSGVMPFEEELGLSGRGNYAIVFNGAVIQALDGHEMMSQNLDYHDFQAMKRVARLADVNTTFETTHGFYTYDRHLGVQQMLDAVFTRNTLDVLEKEAFPQDFTFNKAGFTCQRESDEIEKMWQALPEWVFDRYNVVRSYHHVIEIGPQGTSKGLAVSILAANLGLSENEVAVFGDQGNDLSMFENPNFYKVAMGNAIEAIKAQADYVTTDHDDHGVLKAVKKLVE</sequence>
<dbReference type="RefSeq" id="WP_212780836.1">
    <property type="nucleotide sequence ID" value="NZ_BMAY01000006.1"/>
</dbReference>
<dbReference type="Proteomes" id="UP000677218">
    <property type="component" value="Unassembled WGS sequence"/>
</dbReference>
<dbReference type="SFLD" id="SFLDS00003">
    <property type="entry name" value="Haloacid_Dehalogenase"/>
    <property type="match status" value="1"/>
</dbReference>
<dbReference type="CDD" id="cd07516">
    <property type="entry name" value="HAD_Pase"/>
    <property type="match status" value="1"/>
</dbReference>
<dbReference type="Gene3D" id="3.30.1240.10">
    <property type="match status" value="1"/>
</dbReference>
<dbReference type="SFLD" id="SFLDG01144">
    <property type="entry name" value="C2.B.4:_PGP_Like"/>
    <property type="match status" value="1"/>
</dbReference>
<organism evidence="1 2">
    <name type="scientific">Lactobacillus corticis</name>
    <dbReference type="NCBI Taxonomy" id="2201249"/>
    <lineage>
        <taxon>Bacteria</taxon>
        <taxon>Bacillati</taxon>
        <taxon>Bacillota</taxon>
        <taxon>Bacilli</taxon>
        <taxon>Lactobacillales</taxon>
        <taxon>Lactobacillaceae</taxon>
        <taxon>Lactobacillus</taxon>
    </lineage>
</organism>
<comment type="caution">
    <text evidence="1">The sequence shown here is derived from an EMBL/GenBank/DDBJ whole genome shotgun (WGS) entry which is preliminary data.</text>
</comment>
<dbReference type="InterPro" id="IPR036412">
    <property type="entry name" value="HAD-like_sf"/>
</dbReference>
<dbReference type="EMBL" id="BMAY01000006">
    <property type="protein sequence ID" value="GFZ27145.1"/>
    <property type="molecule type" value="Genomic_DNA"/>
</dbReference>
<gene>
    <name evidence="1" type="primary">cof_5</name>
    <name evidence="1" type="ORF">LCB40_10250</name>
</gene>
<dbReference type="SUPFAM" id="SSF56784">
    <property type="entry name" value="HAD-like"/>
    <property type="match status" value="1"/>
</dbReference>
<keyword evidence="2" id="KW-1185">Reference proteome</keyword>
<reference evidence="1" key="1">
    <citation type="submission" date="2020-08" db="EMBL/GenBank/DDBJ databases">
        <title>Taxonomic study for Lactobacillus species isolated from hardwood bark.</title>
        <authorList>
            <person name="Tohno M."/>
            <person name="Tanizawa Y."/>
        </authorList>
    </citation>
    <scope>NUCLEOTIDE SEQUENCE</scope>
    <source>
        <strain evidence="1">B40</strain>
    </source>
</reference>
<evidence type="ECO:0000313" key="2">
    <source>
        <dbReference type="Proteomes" id="UP000677218"/>
    </source>
</evidence>
<dbReference type="SFLD" id="SFLDG01140">
    <property type="entry name" value="C2.B:_Phosphomannomutase_and_P"/>
    <property type="match status" value="1"/>
</dbReference>
<proteinExistence type="predicted"/>
<dbReference type="InterPro" id="IPR000150">
    <property type="entry name" value="Cof"/>
</dbReference>
<dbReference type="InterPro" id="IPR023214">
    <property type="entry name" value="HAD_sf"/>
</dbReference>
<name>A0A916QKF6_9LACO</name>
<accession>A0A916QKF6</accession>
<protein>
    <submittedName>
        <fullName evidence="1">Haloacid dehalogenase</fullName>
    </submittedName>
</protein>
<dbReference type="PANTHER" id="PTHR10000:SF8">
    <property type="entry name" value="HAD SUPERFAMILY HYDROLASE-LIKE, TYPE 3"/>
    <property type="match status" value="1"/>
</dbReference>
<dbReference type="NCBIfam" id="TIGR00099">
    <property type="entry name" value="Cof-subfamily"/>
    <property type="match status" value="1"/>
</dbReference>